<keyword evidence="1" id="KW-0732">Signal</keyword>
<gene>
    <name evidence="2" type="ORF">ND2E_3526</name>
</gene>
<dbReference type="RefSeq" id="WP_033094375.1">
    <property type="nucleotide sequence ID" value="NZ_JQED01000036.1"/>
</dbReference>
<dbReference type="PATRIC" id="fig|28229.4.peg.2676"/>
<accession>A0A099KJ14</accession>
<dbReference type="AlphaFoldDB" id="A0A099KJ14"/>
<feature type="chain" id="PRO_5001948691" evidence="1">
    <location>
        <begin position="18"/>
        <end position="139"/>
    </location>
</feature>
<sequence length="139" mass="15992">MRIILILSLLISIETQANNTFMEVKSSAPPECTNSLDTYYEITKDSMKKLALKKDWYSLQQLLALRKELIQDGAVNSQKHLDKSMLLLLIGLLANLDKSDFYINKFQEYKNEFDINPLMVEEGELTSLEQRLKVFGVSI</sequence>
<reference evidence="2 3" key="1">
    <citation type="submission" date="2014-08" db="EMBL/GenBank/DDBJ databases">
        <title>Genomic and Phenotypic Diversity of Colwellia psychrerythraea strains from Disparate Marine Basins.</title>
        <authorList>
            <person name="Techtmann S.M."/>
            <person name="Stelling S.C."/>
            <person name="Utturkar S.M."/>
            <person name="Alshibli N."/>
            <person name="Harris A."/>
            <person name="Brown S.D."/>
            <person name="Hazen T.C."/>
        </authorList>
    </citation>
    <scope>NUCLEOTIDE SEQUENCE [LARGE SCALE GENOMIC DNA]</scope>
    <source>
        <strain evidence="2 3">ND2E</strain>
    </source>
</reference>
<feature type="signal peptide" evidence="1">
    <location>
        <begin position="1"/>
        <end position="17"/>
    </location>
</feature>
<organism evidence="2 3">
    <name type="scientific">Colwellia psychrerythraea</name>
    <name type="common">Vibrio psychroerythus</name>
    <dbReference type="NCBI Taxonomy" id="28229"/>
    <lineage>
        <taxon>Bacteria</taxon>
        <taxon>Pseudomonadati</taxon>
        <taxon>Pseudomonadota</taxon>
        <taxon>Gammaproteobacteria</taxon>
        <taxon>Alteromonadales</taxon>
        <taxon>Colwelliaceae</taxon>
        <taxon>Colwellia</taxon>
    </lineage>
</organism>
<proteinExistence type="predicted"/>
<evidence type="ECO:0000313" key="2">
    <source>
        <dbReference type="EMBL" id="KGJ90210.1"/>
    </source>
</evidence>
<evidence type="ECO:0000256" key="1">
    <source>
        <dbReference type="SAM" id="SignalP"/>
    </source>
</evidence>
<dbReference type="Proteomes" id="UP000029843">
    <property type="component" value="Unassembled WGS sequence"/>
</dbReference>
<name>A0A099KJ14_COLPS</name>
<dbReference type="EMBL" id="JQED01000036">
    <property type="protein sequence ID" value="KGJ90210.1"/>
    <property type="molecule type" value="Genomic_DNA"/>
</dbReference>
<comment type="caution">
    <text evidence="2">The sequence shown here is derived from an EMBL/GenBank/DDBJ whole genome shotgun (WGS) entry which is preliminary data.</text>
</comment>
<protein>
    <submittedName>
        <fullName evidence="2">Uncharacterized protein</fullName>
    </submittedName>
</protein>
<evidence type="ECO:0000313" key="3">
    <source>
        <dbReference type="Proteomes" id="UP000029843"/>
    </source>
</evidence>